<feature type="binding site" evidence="6">
    <location>
        <begin position="115"/>
        <end position="116"/>
    </location>
    <ligand>
        <name>ATP</name>
        <dbReference type="ChEBI" id="CHEBI:30616"/>
    </ligand>
</feature>
<dbReference type="Gene3D" id="3.30.565.10">
    <property type="entry name" value="Histidine kinase-like ATPase, C-terminal domain"/>
    <property type="match status" value="1"/>
</dbReference>
<dbReference type="EC" id="5.6.2.2" evidence="6"/>
<evidence type="ECO:0000256" key="7">
    <source>
        <dbReference type="SAM" id="MobiDB-lite"/>
    </source>
</evidence>
<evidence type="ECO:0000313" key="11">
    <source>
        <dbReference type="Proteomes" id="UP000722459"/>
    </source>
</evidence>
<feature type="region of interest" description="Disordered" evidence="7">
    <location>
        <begin position="534"/>
        <end position="567"/>
    </location>
</feature>
<comment type="function">
    <text evidence="6">Relaxes both positive and negative superturns and exhibits a strong decatenase activity.</text>
</comment>
<evidence type="ECO:0000256" key="5">
    <source>
        <dbReference type="ARBA" id="ARBA00023235"/>
    </source>
</evidence>
<accession>A0A8T5GE92</accession>
<dbReference type="Gene3D" id="1.10.8.50">
    <property type="match status" value="1"/>
</dbReference>
<comment type="catalytic activity">
    <reaction evidence="6">
        <text>ATP-dependent breakage, passage and rejoining of double-stranded DNA.</text>
        <dbReference type="EC" id="5.6.2.2"/>
    </reaction>
</comment>
<feature type="compositionally biased region" description="Basic and acidic residues" evidence="7">
    <location>
        <begin position="534"/>
        <end position="549"/>
    </location>
</feature>
<dbReference type="NCBIfam" id="NF003218">
    <property type="entry name" value="PRK04184.1"/>
    <property type="match status" value="1"/>
</dbReference>
<evidence type="ECO:0000256" key="6">
    <source>
        <dbReference type="HAMAP-Rule" id="MF_00322"/>
    </source>
</evidence>
<evidence type="ECO:0000256" key="2">
    <source>
        <dbReference type="ARBA" id="ARBA00022840"/>
    </source>
</evidence>
<dbReference type="SUPFAM" id="SSF54211">
    <property type="entry name" value="Ribosomal protein S5 domain 2-like"/>
    <property type="match status" value="1"/>
</dbReference>
<evidence type="ECO:0000259" key="9">
    <source>
        <dbReference type="Pfam" id="PF09239"/>
    </source>
</evidence>
<dbReference type="NCBIfam" id="TIGR01052">
    <property type="entry name" value="top6b"/>
    <property type="match status" value="1"/>
</dbReference>
<dbReference type="InterPro" id="IPR003594">
    <property type="entry name" value="HATPase_dom"/>
</dbReference>
<dbReference type="AlphaFoldDB" id="A0A8T5GE92"/>
<dbReference type="GO" id="GO:0003677">
    <property type="term" value="F:DNA binding"/>
    <property type="evidence" value="ECO:0007669"/>
    <property type="project" value="UniProtKB-UniRule"/>
</dbReference>
<dbReference type="GO" id="GO:0006260">
    <property type="term" value="P:DNA replication"/>
    <property type="evidence" value="ECO:0007669"/>
    <property type="project" value="UniProtKB-UniRule"/>
</dbReference>
<feature type="binding site" evidence="6">
    <location>
        <position position="94"/>
    </location>
    <ligand>
        <name>ATP</name>
        <dbReference type="ChEBI" id="CHEBI:30616"/>
    </ligand>
</feature>
<keyword evidence="3 6" id="KW-0799">Topoisomerase</keyword>
<evidence type="ECO:0000256" key="4">
    <source>
        <dbReference type="ARBA" id="ARBA00023125"/>
    </source>
</evidence>
<evidence type="ECO:0000259" key="8">
    <source>
        <dbReference type="Pfam" id="PF02518"/>
    </source>
</evidence>
<name>A0A8T5GE92_9ARCH</name>
<comment type="caution">
    <text evidence="10">The sequence shown here is derived from an EMBL/GenBank/DDBJ whole genome shotgun (WGS) entry which is preliminary data.</text>
</comment>
<dbReference type="EMBL" id="JABJNZ010000012">
    <property type="protein sequence ID" value="MBT4870068.1"/>
    <property type="molecule type" value="Genomic_DNA"/>
</dbReference>
<dbReference type="PANTHER" id="PTHR48444">
    <property type="entry name" value="DNA TOPOISOMERASE 6 SUBUNIT B"/>
    <property type="match status" value="1"/>
</dbReference>
<comment type="subunit">
    <text evidence="6">Homodimer. Heterotetramer of two Top6A and two Top6B chains.</text>
</comment>
<keyword evidence="4 6" id="KW-0238">DNA-binding</keyword>
<dbReference type="InterPro" id="IPR036890">
    <property type="entry name" value="HATPase_C_sf"/>
</dbReference>
<feature type="binding site" evidence="6">
    <location>
        <position position="62"/>
    </location>
    <ligand>
        <name>ATP</name>
        <dbReference type="ChEBI" id="CHEBI:30616"/>
    </ligand>
</feature>
<dbReference type="GO" id="GO:0006265">
    <property type="term" value="P:DNA topological change"/>
    <property type="evidence" value="ECO:0007669"/>
    <property type="project" value="UniProtKB-UniRule"/>
</dbReference>
<dbReference type="CDD" id="cd00823">
    <property type="entry name" value="TopoIIB_Trans"/>
    <property type="match status" value="1"/>
</dbReference>
<dbReference type="InterPro" id="IPR020568">
    <property type="entry name" value="Ribosomal_Su5_D2-typ_SF"/>
</dbReference>
<evidence type="ECO:0000256" key="3">
    <source>
        <dbReference type="ARBA" id="ARBA00023029"/>
    </source>
</evidence>
<comment type="similarity">
    <text evidence="6">Belongs to the TOP6B family.</text>
</comment>
<dbReference type="GO" id="GO:0005524">
    <property type="term" value="F:ATP binding"/>
    <property type="evidence" value="ECO:0007669"/>
    <property type="project" value="UniProtKB-UniRule"/>
</dbReference>
<dbReference type="PIRSF" id="PIRSF006553">
    <property type="entry name" value="TopoVI_B"/>
    <property type="match status" value="1"/>
</dbReference>
<protein>
    <recommendedName>
        <fullName evidence="6">Type 2 DNA topoisomerase 6 subunit B</fullName>
        <ecNumber evidence="6">5.6.2.2</ecNumber>
    </recommendedName>
    <alternativeName>
        <fullName evidence="6">Type II DNA topoisomerase VI subunit B</fullName>
        <shortName evidence="6">TopoVI-B</shortName>
    </alternativeName>
</protein>
<evidence type="ECO:0000313" key="10">
    <source>
        <dbReference type="EMBL" id="MBT4870068.1"/>
    </source>
</evidence>
<feature type="domain" description="DNA topoisomerase VI subunit B transducer" evidence="9">
    <location>
        <begin position="324"/>
        <end position="486"/>
    </location>
</feature>
<keyword evidence="2 6" id="KW-0067">ATP-binding</keyword>
<dbReference type="SUPFAM" id="SSF55874">
    <property type="entry name" value="ATPase domain of HSP90 chaperone/DNA topoisomerase II/histidine kinase"/>
    <property type="match status" value="1"/>
</dbReference>
<feature type="binding site" evidence="6">
    <location>
        <position position="448"/>
    </location>
    <ligand>
        <name>ATP</name>
        <dbReference type="ChEBI" id="CHEBI:30616"/>
    </ligand>
</feature>
<keyword evidence="5 6" id="KW-0413">Isomerase</keyword>
<reference evidence="10" key="1">
    <citation type="journal article" date="2021" name="ISME J.">
        <title>Mercury methylation by metabolically versatile and cosmopolitan marine bacteria.</title>
        <authorList>
            <person name="Lin H."/>
            <person name="Ascher D.B."/>
            <person name="Myung Y."/>
            <person name="Lamborg C.H."/>
            <person name="Hallam S.J."/>
            <person name="Gionfriddo C.M."/>
            <person name="Holt K.E."/>
            <person name="Moreau J.W."/>
        </authorList>
    </citation>
    <scope>NUCLEOTIDE SEQUENCE</scope>
    <source>
        <strain evidence="10">SI075_bin30</strain>
    </source>
</reference>
<proteinExistence type="inferred from homology"/>
<keyword evidence="1 6" id="KW-0547">Nucleotide-binding</keyword>
<dbReference type="Pfam" id="PF09239">
    <property type="entry name" value="Topo-VIb_trans"/>
    <property type="match status" value="1"/>
</dbReference>
<feature type="domain" description="Histidine kinase/HSP90-like ATPase" evidence="8">
    <location>
        <begin position="49"/>
        <end position="146"/>
    </location>
</feature>
<dbReference type="GO" id="GO:0003918">
    <property type="term" value="F:DNA topoisomerase type II (double strand cut, ATP-hydrolyzing) activity"/>
    <property type="evidence" value="ECO:0007669"/>
    <property type="project" value="UniProtKB-UniRule"/>
</dbReference>
<dbReference type="InterPro" id="IPR005734">
    <property type="entry name" value="TopoVI_B"/>
</dbReference>
<dbReference type="HAMAP" id="MF_00322">
    <property type="entry name" value="Top6B"/>
    <property type="match status" value="1"/>
</dbReference>
<dbReference type="Gene3D" id="3.30.230.10">
    <property type="match status" value="1"/>
</dbReference>
<organism evidence="10 11">
    <name type="scientific">Candidatus Iainarchaeum sp</name>
    <dbReference type="NCBI Taxonomy" id="3101447"/>
    <lineage>
        <taxon>Archaea</taxon>
        <taxon>Candidatus Iainarchaeota</taxon>
        <taxon>Candidatus Iainarchaeia</taxon>
        <taxon>Candidatus Iainarchaeales</taxon>
        <taxon>Candidatus Iainarchaeaceae</taxon>
        <taxon>Candidatus Iainarchaeum</taxon>
    </lineage>
</organism>
<gene>
    <name evidence="6 10" type="primary">top6B</name>
    <name evidence="10" type="ORF">HON47_00645</name>
</gene>
<dbReference type="Pfam" id="PF02518">
    <property type="entry name" value="HATPase_c"/>
    <property type="match status" value="1"/>
</dbReference>
<feature type="compositionally biased region" description="Basic and acidic residues" evidence="7">
    <location>
        <begin position="556"/>
        <end position="567"/>
    </location>
</feature>
<sequence>MTKKEVKKANTAEESYDEGTKKLDAEFKEHSVAEFFKKNKQMLGFYGKVRTLTMITHEYVTNSLDACEEAGILPNIDVKIDELGKEYYEVTVTDNGPGISNTNIGKAFGKLLAGTKFHRLIQSRGQQGIGCSGCTMLSQMTTGKASKIITGRKGQKAISLEITIDPKHNEPKITNEKEIAKAFQGTAVQAKFKDVLYRDSEQGPLEYLRRTAISNPHAQISFRDPMGQKITFKRTHNKIPQLPKEVKPHPKGVTVDEIITLVKVTKARTVASFISNDFDRTGAKSIQEVKNRVSFDLNKDPKKINWSESEEIVKAFKEINFIAPSTDALRPIGEDQIKKSLDSIVKPEFLTVLTRKPTVYAGGFPFQVEIAIAYGGDAGRSNAEGRKMEIMRFANRVPLPFDAGNCALTHAVQSIDWKRYNIKDVEHSPVTVFINFISVHIPYTGAGKQSVADEEEVLAEIRFALMNTGRRAGIYISHKRREAENQLKRKMFYKYIPEIAKALKEITKANEEDIKKRMEKLVLEKLKLDEAKDAEEMAKMQDKMDKDSKSSISKKNGKDKSKEKVKK</sequence>
<dbReference type="PANTHER" id="PTHR48444:SF1">
    <property type="entry name" value="DNA TOPOISOMERASE 6 SUBUNIT B"/>
    <property type="match status" value="1"/>
</dbReference>
<feature type="binding site" evidence="6">
    <location>
        <begin position="125"/>
        <end position="132"/>
    </location>
    <ligand>
        <name>ATP</name>
        <dbReference type="ChEBI" id="CHEBI:30616"/>
    </ligand>
</feature>
<dbReference type="InterPro" id="IPR014721">
    <property type="entry name" value="Ribsml_uS5_D2-typ_fold_subgr"/>
</dbReference>
<dbReference type="InterPro" id="IPR015320">
    <property type="entry name" value="TopoVI_B_transducer"/>
</dbReference>
<dbReference type="Proteomes" id="UP000722459">
    <property type="component" value="Unassembled WGS sequence"/>
</dbReference>
<evidence type="ECO:0000256" key="1">
    <source>
        <dbReference type="ARBA" id="ARBA00022741"/>
    </source>
</evidence>